<comment type="caution">
    <text evidence="2">The sequence shown here is derived from an EMBL/GenBank/DDBJ whole genome shotgun (WGS) entry which is preliminary data.</text>
</comment>
<dbReference type="PANTHER" id="PTHR38221">
    <property type="entry name" value="BNAA04G14260D PROTEIN"/>
    <property type="match status" value="1"/>
</dbReference>
<protein>
    <submittedName>
        <fullName evidence="2">Uncharacterized protein</fullName>
    </submittedName>
</protein>
<dbReference type="AlphaFoldDB" id="A0AAN9ECV2"/>
<dbReference type="EMBL" id="JAYWIO010000007">
    <property type="protein sequence ID" value="KAK7253189.1"/>
    <property type="molecule type" value="Genomic_DNA"/>
</dbReference>
<feature type="compositionally biased region" description="Basic residues" evidence="1">
    <location>
        <begin position="150"/>
        <end position="159"/>
    </location>
</feature>
<name>A0AAN9ECV2_CROPI</name>
<sequence length="282" mass="31252">MMKNKVDDGGDPFGFIIDHCHISASQELLLRHQPFVGEKLQVQLHQPPPPSSSSIFMLSVSQTQHQHQHQHPPPPDVFLTPLDKSLPLPTSADDPCTTNRVIDLDDDVPQFVDLARDSSDLGFPDDRGIKRVVAGHDFKGESHHHELQMKRLKLSHSHPKPGSDSSKVSLGIQSQKNNEGYGKCKEKLGSASKSPFSNVEQLSQSGIPMQNNKIPSSSSVVFDVLKALSEKCGGGDDDDQGEEEDGVERLSLLEAFKKSGLTFPRPRWWPENDINFKNSRIV</sequence>
<evidence type="ECO:0000313" key="3">
    <source>
        <dbReference type="Proteomes" id="UP001372338"/>
    </source>
</evidence>
<feature type="compositionally biased region" description="Polar residues" evidence="1">
    <location>
        <begin position="163"/>
        <end position="178"/>
    </location>
</feature>
<proteinExistence type="predicted"/>
<accession>A0AAN9ECV2</accession>
<organism evidence="2 3">
    <name type="scientific">Crotalaria pallida</name>
    <name type="common">Smooth rattlebox</name>
    <name type="synonym">Crotalaria striata</name>
    <dbReference type="NCBI Taxonomy" id="3830"/>
    <lineage>
        <taxon>Eukaryota</taxon>
        <taxon>Viridiplantae</taxon>
        <taxon>Streptophyta</taxon>
        <taxon>Embryophyta</taxon>
        <taxon>Tracheophyta</taxon>
        <taxon>Spermatophyta</taxon>
        <taxon>Magnoliopsida</taxon>
        <taxon>eudicotyledons</taxon>
        <taxon>Gunneridae</taxon>
        <taxon>Pentapetalae</taxon>
        <taxon>rosids</taxon>
        <taxon>fabids</taxon>
        <taxon>Fabales</taxon>
        <taxon>Fabaceae</taxon>
        <taxon>Papilionoideae</taxon>
        <taxon>50 kb inversion clade</taxon>
        <taxon>genistoids sensu lato</taxon>
        <taxon>core genistoids</taxon>
        <taxon>Crotalarieae</taxon>
        <taxon>Crotalaria</taxon>
    </lineage>
</organism>
<reference evidence="2 3" key="1">
    <citation type="submission" date="2024-01" db="EMBL/GenBank/DDBJ databases">
        <title>The genomes of 5 underutilized Papilionoideae crops provide insights into root nodulation and disease resistanc.</title>
        <authorList>
            <person name="Yuan L."/>
        </authorList>
    </citation>
    <scope>NUCLEOTIDE SEQUENCE [LARGE SCALE GENOMIC DNA]</scope>
    <source>
        <strain evidence="2">ZHUSHIDOU_FW_LH</strain>
        <tissue evidence="2">Leaf</tissue>
    </source>
</reference>
<dbReference type="PANTHER" id="PTHR38221:SF1">
    <property type="entry name" value="OVULE PROTEIN"/>
    <property type="match status" value="1"/>
</dbReference>
<dbReference type="Proteomes" id="UP001372338">
    <property type="component" value="Unassembled WGS sequence"/>
</dbReference>
<keyword evidence="3" id="KW-1185">Reference proteome</keyword>
<gene>
    <name evidence="2" type="ORF">RIF29_37706</name>
</gene>
<evidence type="ECO:0000313" key="2">
    <source>
        <dbReference type="EMBL" id="KAK7253189.1"/>
    </source>
</evidence>
<evidence type="ECO:0000256" key="1">
    <source>
        <dbReference type="SAM" id="MobiDB-lite"/>
    </source>
</evidence>
<feature type="compositionally biased region" description="Basic and acidic residues" evidence="1">
    <location>
        <begin position="139"/>
        <end position="149"/>
    </location>
</feature>
<feature type="region of interest" description="Disordered" evidence="1">
    <location>
        <begin position="139"/>
        <end position="196"/>
    </location>
</feature>